<name>A0ABN6F9P2_9BACT</name>
<evidence type="ECO:0008006" key="4">
    <source>
        <dbReference type="Google" id="ProtNLM"/>
    </source>
</evidence>
<reference evidence="2 3" key="1">
    <citation type="submission" date="2021-02" db="EMBL/GenBank/DDBJ databases">
        <title>Complete genome of Desulfoluna sp. strain ASN36.</title>
        <authorList>
            <person name="Takahashi A."/>
            <person name="Kojima H."/>
            <person name="Fukui M."/>
        </authorList>
    </citation>
    <scope>NUCLEOTIDE SEQUENCE [LARGE SCALE GENOMIC DNA]</scope>
    <source>
        <strain evidence="2 3">ASN36</strain>
    </source>
</reference>
<accession>A0ABN6F9P2</accession>
<feature type="chain" id="PRO_5046097923" description="Outer membrane protein beta-barrel domain-containing protein" evidence="1">
    <location>
        <begin position="27"/>
        <end position="195"/>
    </location>
</feature>
<dbReference type="RefSeq" id="WP_236890415.1">
    <property type="nucleotide sequence ID" value="NZ_AP024488.1"/>
</dbReference>
<dbReference type="EMBL" id="AP024488">
    <property type="protein sequence ID" value="BCS99059.1"/>
    <property type="molecule type" value="Genomic_DNA"/>
</dbReference>
<sequence length="195" mass="21196">MKRVRRVLTVLAVAGCMMMTAGNAMAAEDGPKFKLGAGTYSLLINHDGFSSGGYSYGEGDDRFYGGALTGTACFTKHLAVRGALYATEHYDYSWLEAKGMELQLLVGTDFYEGWNLFGGVGYYSETWKVDAGTYYGVTLTGEKDFSGAEATIGVGYSWSKIAVDYVLNFRDTSDYEDIIGVNYAVSGGLNISYIF</sequence>
<keyword evidence="1" id="KW-0732">Signal</keyword>
<evidence type="ECO:0000256" key="1">
    <source>
        <dbReference type="SAM" id="SignalP"/>
    </source>
</evidence>
<dbReference type="Proteomes" id="UP001320148">
    <property type="component" value="Chromosome"/>
</dbReference>
<gene>
    <name evidence="2" type="ORF">DSLASN_46910</name>
</gene>
<evidence type="ECO:0000313" key="3">
    <source>
        <dbReference type="Proteomes" id="UP001320148"/>
    </source>
</evidence>
<keyword evidence="3" id="KW-1185">Reference proteome</keyword>
<organism evidence="2 3">
    <name type="scientific">Desulfoluna limicola</name>
    <dbReference type="NCBI Taxonomy" id="2810562"/>
    <lineage>
        <taxon>Bacteria</taxon>
        <taxon>Pseudomonadati</taxon>
        <taxon>Thermodesulfobacteriota</taxon>
        <taxon>Desulfobacteria</taxon>
        <taxon>Desulfobacterales</taxon>
        <taxon>Desulfolunaceae</taxon>
        <taxon>Desulfoluna</taxon>
    </lineage>
</organism>
<proteinExistence type="predicted"/>
<evidence type="ECO:0000313" key="2">
    <source>
        <dbReference type="EMBL" id="BCS99059.1"/>
    </source>
</evidence>
<feature type="signal peptide" evidence="1">
    <location>
        <begin position="1"/>
        <end position="26"/>
    </location>
</feature>
<protein>
    <recommendedName>
        <fullName evidence="4">Outer membrane protein beta-barrel domain-containing protein</fullName>
    </recommendedName>
</protein>